<feature type="compositionally biased region" description="Polar residues" evidence="1">
    <location>
        <begin position="27"/>
        <end position="43"/>
    </location>
</feature>
<gene>
    <name evidence="2" type="ORF">CASFOL_034957</name>
</gene>
<accession>A0ABD3BRH4</accession>
<evidence type="ECO:0000313" key="2">
    <source>
        <dbReference type="EMBL" id="KAL3620045.1"/>
    </source>
</evidence>
<organism evidence="2 3">
    <name type="scientific">Castilleja foliolosa</name>
    <dbReference type="NCBI Taxonomy" id="1961234"/>
    <lineage>
        <taxon>Eukaryota</taxon>
        <taxon>Viridiplantae</taxon>
        <taxon>Streptophyta</taxon>
        <taxon>Embryophyta</taxon>
        <taxon>Tracheophyta</taxon>
        <taxon>Spermatophyta</taxon>
        <taxon>Magnoliopsida</taxon>
        <taxon>eudicotyledons</taxon>
        <taxon>Gunneridae</taxon>
        <taxon>Pentapetalae</taxon>
        <taxon>asterids</taxon>
        <taxon>lamiids</taxon>
        <taxon>Lamiales</taxon>
        <taxon>Orobanchaceae</taxon>
        <taxon>Pedicularideae</taxon>
        <taxon>Castillejinae</taxon>
        <taxon>Castilleja</taxon>
    </lineage>
</organism>
<keyword evidence="3" id="KW-1185">Reference proteome</keyword>
<evidence type="ECO:0000313" key="3">
    <source>
        <dbReference type="Proteomes" id="UP001632038"/>
    </source>
</evidence>
<reference evidence="3" key="1">
    <citation type="journal article" date="2024" name="IScience">
        <title>Strigolactones Initiate the Formation of Haustorium-like Structures in Castilleja.</title>
        <authorList>
            <person name="Buerger M."/>
            <person name="Peterson D."/>
            <person name="Chory J."/>
        </authorList>
    </citation>
    <scope>NUCLEOTIDE SEQUENCE [LARGE SCALE GENOMIC DNA]</scope>
</reference>
<sequence>MIRNLEPGMCTTRHLSHSNFKCKGKTFSGSRMTGSSFDSGEKQ</sequence>
<feature type="region of interest" description="Disordered" evidence="1">
    <location>
        <begin position="24"/>
        <end position="43"/>
    </location>
</feature>
<proteinExistence type="predicted"/>
<comment type="caution">
    <text evidence="2">The sequence shown here is derived from an EMBL/GenBank/DDBJ whole genome shotgun (WGS) entry which is preliminary data.</text>
</comment>
<dbReference type="EMBL" id="JAVIJP010000066">
    <property type="protein sequence ID" value="KAL3620045.1"/>
    <property type="molecule type" value="Genomic_DNA"/>
</dbReference>
<protein>
    <submittedName>
        <fullName evidence="2">Uncharacterized protein</fullName>
    </submittedName>
</protein>
<dbReference type="AlphaFoldDB" id="A0ABD3BRH4"/>
<evidence type="ECO:0000256" key="1">
    <source>
        <dbReference type="SAM" id="MobiDB-lite"/>
    </source>
</evidence>
<dbReference type="Proteomes" id="UP001632038">
    <property type="component" value="Unassembled WGS sequence"/>
</dbReference>
<name>A0ABD3BRH4_9LAMI</name>